<dbReference type="InterPro" id="IPR011961">
    <property type="entry name" value="RimM"/>
</dbReference>
<accession>A0A1H2PUL8</accession>
<evidence type="ECO:0000313" key="10">
    <source>
        <dbReference type="Proteomes" id="UP000243719"/>
    </source>
</evidence>
<evidence type="ECO:0000259" key="7">
    <source>
        <dbReference type="Pfam" id="PF01782"/>
    </source>
</evidence>
<dbReference type="PANTHER" id="PTHR33692:SF1">
    <property type="entry name" value="RIBOSOME MATURATION FACTOR RIMM"/>
    <property type="match status" value="1"/>
</dbReference>
<evidence type="ECO:0000256" key="1">
    <source>
        <dbReference type="ARBA" id="ARBA00022490"/>
    </source>
</evidence>
<dbReference type="GO" id="GO:0043022">
    <property type="term" value="F:ribosome binding"/>
    <property type="evidence" value="ECO:0007669"/>
    <property type="project" value="InterPro"/>
</dbReference>
<dbReference type="STRING" id="1770053.SAMN05216551_1148"/>
<dbReference type="AlphaFoldDB" id="A0A1H2PUL8"/>
<evidence type="ECO:0000256" key="3">
    <source>
        <dbReference type="ARBA" id="ARBA00022552"/>
    </source>
</evidence>
<comment type="domain">
    <text evidence="5">The PRC barrel domain binds ribosomal protein uS19.</text>
</comment>
<dbReference type="GO" id="GO:0042274">
    <property type="term" value="P:ribosomal small subunit biogenesis"/>
    <property type="evidence" value="ECO:0007669"/>
    <property type="project" value="UniProtKB-UniRule"/>
</dbReference>
<gene>
    <name evidence="5" type="primary">rimM</name>
    <name evidence="9" type="ORF">SAMN05216551_1148</name>
</gene>
<evidence type="ECO:0000256" key="5">
    <source>
        <dbReference type="HAMAP-Rule" id="MF_00014"/>
    </source>
</evidence>
<dbReference type="SUPFAM" id="SSF50346">
    <property type="entry name" value="PRC-barrel domain"/>
    <property type="match status" value="1"/>
</dbReference>
<dbReference type="Pfam" id="PF01782">
    <property type="entry name" value="RimM"/>
    <property type="match status" value="1"/>
</dbReference>
<name>A0A1H2PUL8_9BURK</name>
<dbReference type="InterPro" id="IPR011033">
    <property type="entry name" value="PRC_barrel-like_sf"/>
</dbReference>
<reference evidence="10" key="1">
    <citation type="submission" date="2016-09" db="EMBL/GenBank/DDBJ databases">
        <authorList>
            <person name="Varghese N."/>
            <person name="Submissions S."/>
        </authorList>
    </citation>
    <scope>NUCLEOTIDE SEQUENCE [LARGE SCALE GENOMIC DNA]</scope>
    <source>
        <strain evidence="10">JS23</strain>
    </source>
</reference>
<keyword evidence="10" id="KW-1185">Reference proteome</keyword>
<dbReference type="SUPFAM" id="SSF50447">
    <property type="entry name" value="Translation proteins"/>
    <property type="match status" value="1"/>
</dbReference>
<proteinExistence type="inferred from homology"/>
<dbReference type="InterPro" id="IPR009000">
    <property type="entry name" value="Transl_B-barrel_sf"/>
</dbReference>
<keyword evidence="1 5" id="KW-0963">Cytoplasm</keyword>
<dbReference type="GO" id="GO:0005840">
    <property type="term" value="C:ribosome"/>
    <property type="evidence" value="ECO:0007669"/>
    <property type="project" value="InterPro"/>
</dbReference>
<dbReference type="RefSeq" id="WP_091912221.1">
    <property type="nucleotide sequence ID" value="NZ_FNLO01000014.1"/>
</dbReference>
<comment type="subcellular location">
    <subcellularLocation>
        <location evidence="5">Cytoplasm</location>
    </subcellularLocation>
</comment>
<dbReference type="InterPro" id="IPR036976">
    <property type="entry name" value="RimM_N_sf"/>
</dbReference>
<dbReference type="Gene3D" id="2.40.30.60">
    <property type="entry name" value="RimM"/>
    <property type="match status" value="1"/>
</dbReference>
<evidence type="ECO:0000256" key="2">
    <source>
        <dbReference type="ARBA" id="ARBA00022517"/>
    </source>
</evidence>
<organism evidence="9 10">
    <name type="scientific">Chitinasiproducens palmae</name>
    <dbReference type="NCBI Taxonomy" id="1770053"/>
    <lineage>
        <taxon>Bacteria</taxon>
        <taxon>Pseudomonadati</taxon>
        <taxon>Pseudomonadota</taxon>
        <taxon>Betaproteobacteria</taxon>
        <taxon>Burkholderiales</taxon>
        <taxon>Burkholderiaceae</taxon>
        <taxon>Chitinasiproducens</taxon>
    </lineage>
</organism>
<sequence>MSESRPFGAFVPRAARGEKGAASARPVDAETGSAGAGDAVHAPHAAGEPPADLIEVGVILQAYGVRGQVKVVPHGQGGDALLNARTWWIDRHGALSVVSGVRARLHSGSVVAGWAGCDDRDAAEALRGARIKVRRGDFPTLPDGEFYWVDLIGITVSNPSGDVLGTVVDLVDNGAHSVLRVVAPGTGDDAVERLIPFVDAYLVEVDVPGRRIVVDWQLDY</sequence>
<dbReference type="InterPro" id="IPR002676">
    <property type="entry name" value="RimM_N"/>
</dbReference>
<keyword evidence="4 5" id="KW-0143">Chaperone</keyword>
<comment type="similarity">
    <text evidence="5">Belongs to the RimM family.</text>
</comment>
<feature type="domain" description="RimM N-terminal" evidence="7">
    <location>
        <begin position="56"/>
        <end position="135"/>
    </location>
</feature>
<evidence type="ECO:0000256" key="6">
    <source>
        <dbReference type="SAM" id="MobiDB-lite"/>
    </source>
</evidence>
<comment type="subunit">
    <text evidence="5">Binds ribosomal protein uS19.</text>
</comment>
<dbReference type="PANTHER" id="PTHR33692">
    <property type="entry name" value="RIBOSOME MATURATION FACTOR RIMM"/>
    <property type="match status" value="1"/>
</dbReference>
<comment type="function">
    <text evidence="5">An accessory protein needed during the final step in the assembly of 30S ribosomal subunit, possibly for assembly of the head region. Essential for efficient processing of 16S rRNA. May be needed both before and after RbfA during the maturation of 16S rRNA. It has affinity for free ribosomal 30S subunits but not for 70S ribosomes.</text>
</comment>
<feature type="region of interest" description="Disordered" evidence="6">
    <location>
        <begin position="1"/>
        <end position="46"/>
    </location>
</feature>
<dbReference type="Pfam" id="PF24986">
    <property type="entry name" value="PRC_RimM"/>
    <property type="match status" value="1"/>
</dbReference>
<dbReference type="GO" id="GO:0005737">
    <property type="term" value="C:cytoplasm"/>
    <property type="evidence" value="ECO:0007669"/>
    <property type="project" value="UniProtKB-SubCell"/>
</dbReference>
<dbReference type="OrthoDB" id="9783509at2"/>
<dbReference type="Gene3D" id="2.30.30.240">
    <property type="entry name" value="PRC-barrel domain"/>
    <property type="match status" value="1"/>
</dbReference>
<dbReference type="EMBL" id="FNLO01000014">
    <property type="protein sequence ID" value="SDV50898.1"/>
    <property type="molecule type" value="Genomic_DNA"/>
</dbReference>
<keyword evidence="3 5" id="KW-0698">rRNA processing</keyword>
<evidence type="ECO:0000256" key="4">
    <source>
        <dbReference type="ARBA" id="ARBA00023186"/>
    </source>
</evidence>
<evidence type="ECO:0000313" key="9">
    <source>
        <dbReference type="EMBL" id="SDV50898.1"/>
    </source>
</evidence>
<feature type="domain" description="Ribosome maturation factor RimM PRC barrel" evidence="8">
    <location>
        <begin position="148"/>
        <end position="219"/>
    </location>
</feature>
<dbReference type="GO" id="GO:0006364">
    <property type="term" value="P:rRNA processing"/>
    <property type="evidence" value="ECO:0007669"/>
    <property type="project" value="UniProtKB-UniRule"/>
</dbReference>
<dbReference type="Proteomes" id="UP000243719">
    <property type="component" value="Unassembled WGS sequence"/>
</dbReference>
<dbReference type="InterPro" id="IPR056792">
    <property type="entry name" value="PRC_RimM"/>
</dbReference>
<protein>
    <recommendedName>
        <fullName evidence="5">Ribosome maturation factor RimM</fullName>
    </recommendedName>
</protein>
<evidence type="ECO:0000259" key="8">
    <source>
        <dbReference type="Pfam" id="PF24986"/>
    </source>
</evidence>
<dbReference type="NCBIfam" id="TIGR02273">
    <property type="entry name" value="16S_RimM"/>
    <property type="match status" value="1"/>
</dbReference>
<dbReference type="HAMAP" id="MF_00014">
    <property type="entry name" value="Ribosome_mat_RimM"/>
    <property type="match status" value="1"/>
</dbReference>
<keyword evidence="2 5" id="KW-0690">Ribosome biogenesis</keyword>